<dbReference type="InterPro" id="IPR006059">
    <property type="entry name" value="SBP"/>
</dbReference>
<dbReference type="PANTHER" id="PTHR43649:SF11">
    <property type="entry name" value="ABC TRANSPORTER SUBSTRATE-BINDING PROTEIN YESO-RELATED"/>
    <property type="match status" value="1"/>
</dbReference>
<dbReference type="PANTHER" id="PTHR43649">
    <property type="entry name" value="ARABINOSE-BINDING PROTEIN-RELATED"/>
    <property type="match status" value="1"/>
</dbReference>
<comment type="caution">
    <text evidence="1">The sequence shown here is derived from an EMBL/GenBank/DDBJ whole genome shotgun (WGS) entry which is preliminary data.</text>
</comment>
<reference evidence="1" key="1">
    <citation type="journal article" date="2013" name="Environ. Microbiol.">
        <title>Microbiota from the distal guts of lean and obese adolescents exhibit partial functional redundancy besides clear differences in community structure.</title>
        <authorList>
            <person name="Ferrer M."/>
            <person name="Ruiz A."/>
            <person name="Lanza F."/>
            <person name="Haange S.B."/>
            <person name="Oberbach A."/>
            <person name="Till H."/>
            <person name="Bargiela R."/>
            <person name="Campoy C."/>
            <person name="Segura M.T."/>
            <person name="Richter M."/>
            <person name="von Bergen M."/>
            <person name="Seifert J."/>
            <person name="Suarez A."/>
        </authorList>
    </citation>
    <scope>NUCLEOTIDE SEQUENCE</scope>
</reference>
<organism evidence="1">
    <name type="scientific">human gut metagenome</name>
    <dbReference type="NCBI Taxonomy" id="408170"/>
    <lineage>
        <taxon>unclassified sequences</taxon>
        <taxon>metagenomes</taxon>
        <taxon>organismal metagenomes</taxon>
    </lineage>
</organism>
<evidence type="ECO:0000313" key="1">
    <source>
        <dbReference type="EMBL" id="EKC54490.1"/>
    </source>
</evidence>
<dbReference type="SUPFAM" id="SSF53850">
    <property type="entry name" value="Periplasmic binding protein-like II"/>
    <property type="match status" value="1"/>
</dbReference>
<dbReference type="InterPro" id="IPR050490">
    <property type="entry name" value="Bact_solute-bd_prot1"/>
</dbReference>
<name>K1SL25_9ZZZZ</name>
<accession>K1SL25</accession>
<dbReference type="EMBL" id="AJWY01010807">
    <property type="protein sequence ID" value="EKC54490.1"/>
    <property type="molecule type" value="Genomic_DNA"/>
</dbReference>
<feature type="non-terminal residue" evidence="1">
    <location>
        <position position="1"/>
    </location>
</feature>
<dbReference type="Gene3D" id="3.40.190.10">
    <property type="entry name" value="Periplasmic binding protein-like II"/>
    <property type="match status" value="1"/>
</dbReference>
<dbReference type="AlphaFoldDB" id="K1SL25"/>
<proteinExistence type="predicted"/>
<sequence>STSGAASTSTAASTSSDEQVTLRFAWWGGDERANATMEVINKFMEENPNIKIEAEYGSSDGYHDKLATQLASGTAADIVQIDPETMPSFVSTGDYFLDYKDYDFDLSNFDPNYIGLRVNGNFDGKQLGLPTGIAGPALVVNEELAEKYGIDFNTQYTWDQFIEWGKQVHEADPDTYLLCTNKEYVTNLVFFTYMKQLTGKTIFDADSKAFNYTEEDI</sequence>
<gene>
    <name evidence="1" type="ORF">LEA_15827</name>
</gene>
<dbReference type="Pfam" id="PF01547">
    <property type="entry name" value="SBP_bac_1"/>
    <property type="match status" value="1"/>
</dbReference>
<protein>
    <submittedName>
        <fullName evidence="1">Extracellular solute-binding protein, family 1</fullName>
    </submittedName>
</protein>
<feature type="non-terminal residue" evidence="1">
    <location>
        <position position="217"/>
    </location>
</feature>